<proteinExistence type="inferred from homology"/>
<dbReference type="InterPro" id="IPR010259">
    <property type="entry name" value="S8pro/Inhibitor_I9"/>
</dbReference>
<dbReference type="Pfam" id="PF00082">
    <property type="entry name" value="Peptidase_S8"/>
    <property type="match status" value="2"/>
</dbReference>
<dbReference type="SUPFAM" id="SSF52743">
    <property type="entry name" value="Subtilisin-like"/>
    <property type="match status" value="1"/>
</dbReference>
<evidence type="ECO:0000259" key="9">
    <source>
        <dbReference type="Pfam" id="PF02225"/>
    </source>
</evidence>
<evidence type="ECO:0000256" key="3">
    <source>
        <dbReference type="ARBA" id="ARBA00022729"/>
    </source>
</evidence>
<accession>A0AAV3RVI7</accession>
<dbReference type="Pfam" id="PF17766">
    <property type="entry name" value="fn3_6"/>
    <property type="match status" value="1"/>
</dbReference>
<dbReference type="EMBL" id="BAABME010012570">
    <property type="protein sequence ID" value="GAA0185272.1"/>
    <property type="molecule type" value="Genomic_DNA"/>
</dbReference>
<evidence type="ECO:0000313" key="13">
    <source>
        <dbReference type="Proteomes" id="UP001454036"/>
    </source>
</evidence>
<gene>
    <name evidence="12" type="ORF">LIER_32560</name>
</gene>
<feature type="domain" description="Peptidase S8/S53" evidence="8">
    <location>
        <begin position="93"/>
        <end position="276"/>
    </location>
</feature>
<evidence type="ECO:0000256" key="6">
    <source>
        <dbReference type="PIRSR" id="PIRSR615500-1"/>
    </source>
</evidence>
<feature type="active site" description="Charge relay system" evidence="6 7">
    <location>
        <position position="100"/>
    </location>
</feature>
<keyword evidence="5 7" id="KW-0720">Serine protease</keyword>
<evidence type="ECO:0000256" key="5">
    <source>
        <dbReference type="ARBA" id="ARBA00022825"/>
    </source>
</evidence>
<feature type="domain" description="Peptidase S8/S53" evidence="8">
    <location>
        <begin position="393"/>
        <end position="521"/>
    </location>
</feature>
<evidence type="ECO:0000256" key="7">
    <source>
        <dbReference type="PROSITE-ProRule" id="PRU01240"/>
    </source>
</evidence>
<dbReference type="InterPro" id="IPR037045">
    <property type="entry name" value="S8pro/Inhibitor_I9_sf"/>
</dbReference>
<dbReference type="Pfam" id="PF02225">
    <property type="entry name" value="PA"/>
    <property type="match status" value="1"/>
</dbReference>
<dbReference type="InterPro" id="IPR015500">
    <property type="entry name" value="Peptidase_S8_subtilisin-rel"/>
</dbReference>
<feature type="domain" description="Inhibitor I9" evidence="10">
    <location>
        <begin position="5"/>
        <end position="66"/>
    </location>
</feature>
<dbReference type="Pfam" id="PF05922">
    <property type="entry name" value="Inhibitor_I9"/>
    <property type="match status" value="1"/>
</dbReference>
<comment type="caution">
    <text evidence="12">The sequence shown here is derived from an EMBL/GenBank/DDBJ whole genome shotgun (WGS) entry which is preliminary data.</text>
</comment>
<comment type="similarity">
    <text evidence="1 7">Belongs to the peptidase S8 family.</text>
</comment>
<dbReference type="Gene3D" id="2.60.40.2310">
    <property type="match status" value="1"/>
</dbReference>
<evidence type="ECO:0000259" key="11">
    <source>
        <dbReference type="Pfam" id="PF17766"/>
    </source>
</evidence>
<keyword evidence="4 7" id="KW-0378">Hydrolase</keyword>
<dbReference type="InterPro" id="IPR041469">
    <property type="entry name" value="Subtilisin-like_FN3"/>
</dbReference>
<dbReference type="InterPro" id="IPR000209">
    <property type="entry name" value="Peptidase_S8/S53_dom"/>
</dbReference>
<evidence type="ECO:0000259" key="8">
    <source>
        <dbReference type="Pfam" id="PF00082"/>
    </source>
</evidence>
<dbReference type="GO" id="GO:0004252">
    <property type="term" value="F:serine-type endopeptidase activity"/>
    <property type="evidence" value="ECO:0007669"/>
    <property type="project" value="UniProtKB-UniRule"/>
</dbReference>
<dbReference type="GO" id="GO:0006508">
    <property type="term" value="P:proteolysis"/>
    <property type="evidence" value="ECO:0007669"/>
    <property type="project" value="UniProtKB-KW"/>
</dbReference>
<dbReference type="InterPro" id="IPR036852">
    <property type="entry name" value="Peptidase_S8/S53_dom_sf"/>
</dbReference>
<protein>
    <submittedName>
        <fullName evidence="12">Serine protease</fullName>
    </submittedName>
</protein>
<dbReference type="Proteomes" id="UP001454036">
    <property type="component" value="Unassembled WGS sequence"/>
</dbReference>
<keyword evidence="13" id="KW-1185">Reference proteome</keyword>
<keyword evidence="3" id="KW-0732">Signal</keyword>
<reference evidence="12 13" key="1">
    <citation type="submission" date="2024-01" db="EMBL/GenBank/DDBJ databases">
        <title>The complete chloroplast genome sequence of Lithospermum erythrorhizon: insights into the phylogenetic relationship among Boraginaceae species and the maternal lineages of purple gromwells.</title>
        <authorList>
            <person name="Okada T."/>
            <person name="Watanabe K."/>
        </authorList>
    </citation>
    <scope>NUCLEOTIDE SEQUENCE [LARGE SCALE GENOMIC DNA]</scope>
</reference>
<evidence type="ECO:0000313" key="12">
    <source>
        <dbReference type="EMBL" id="GAA0185272.1"/>
    </source>
</evidence>
<dbReference type="AlphaFoldDB" id="A0AAV3RVI7"/>
<dbReference type="InterPro" id="IPR034197">
    <property type="entry name" value="Peptidases_S8_3"/>
</dbReference>
<evidence type="ECO:0000256" key="4">
    <source>
        <dbReference type="ARBA" id="ARBA00022801"/>
    </source>
</evidence>
<dbReference type="Gene3D" id="3.30.70.80">
    <property type="entry name" value="Peptidase S8 propeptide/proteinase inhibitor I9"/>
    <property type="match status" value="1"/>
</dbReference>
<dbReference type="PROSITE" id="PS51892">
    <property type="entry name" value="SUBTILASE"/>
    <property type="match status" value="1"/>
</dbReference>
<dbReference type="Gene3D" id="3.40.50.200">
    <property type="entry name" value="Peptidase S8/S53 domain"/>
    <property type="match status" value="1"/>
</dbReference>
<evidence type="ECO:0000256" key="1">
    <source>
        <dbReference type="ARBA" id="ARBA00011073"/>
    </source>
</evidence>
<keyword evidence="2 7" id="KW-0645">Protease</keyword>
<name>A0AAV3RVI7_LITER</name>
<dbReference type="PRINTS" id="PR00723">
    <property type="entry name" value="SUBTILISIN"/>
</dbReference>
<evidence type="ECO:0000259" key="10">
    <source>
        <dbReference type="Pfam" id="PF05922"/>
    </source>
</evidence>
<organism evidence="12 13">
    <name type="scientific">Lithospermum erythrorhizon</name>
    <name type="common">Purple gromwell</name>
    <name type="synonym">Lithospermum officinale var. erythrorhizon</name>
    <dbReference type="NCBI Taxonomy" id="34254"/>
    <lineage>
        <taxon>Eukaryota</taxon>
        <taxon>Viridiplantae</taxon>
        <taxon>Streptophyta</taxon>
        <taxon>Embryophyta</taxon>
        <taxon>Tracheophyta</taxon>
        <taxon>Spermatophyta</taxon>
        <taxon>Magnoliopsida</taxon>
        <taxon>eudicotyledons</taxon>
        <taxon>Gunneridae</taxon>
        <taxon>Pentapetalae</taxon>
        <taxon>asterids</taxon>
        <taxon>lamiids</taxon>
        <taxon>Boraginales</taxon>
        <taxon>Boraginaceae</taxon>
        <taxon>Boraginoideae</taxon>
        <taxon>Lithospermeae</taxon>
        <taxon>Lithospermum</taxon>
    </lineage>
</organism>
<dbReference type="InterPro" id="IPR045051">
    <property type="entry name" value="SBT"/>
</dbReference>
<dbReference type="CDD" id="cd02120">
    <property type="entry name" value="PA_subtilisin_like"/>
    <property type="match status" value="1"/>
</dbReference>
<dbReference type="InterPro" id="IPR003137">
    <property type="entry name" value="PA_domain"/>
</dbReference>
<feature type="domain" description="PA" evidence="9">
    <location>
        <begin position="303"/>
        <end position="358"/>
    </location>
</feature>
<sequence>MGHRSFNHSEAVKTANHDALSSVVGSYQPLHISFRGFSAMLKPDQAEKLAESDSVVSVFESKLKKIHTTHSWEFLGAETYHGSSRLPLDTKYDVIVGMIDSGIRPESISFNDHGLSDVPLKFKGECVTGDNFTLSNCNRKIIGARYYSKGFEQDKGSLESYNSTFYLSARDSGGHGTHTASTVAGSLVPNVSVLGQANGTARGGAPSARLAIYKVCWFGSCSDADLLSAIDDAISDGVDVISSSIGSLPPQTSYFQDTISIGSFHAFQKGIVFSAAGYGINPTELNNGFFELIFGRDAAAPGVPAMNASFCKNNTLDPLLIKGKIVLCKIEALDDDRREKGSAIQEEGGVGMILVDPLTVENLLQHAIKVAAVAPKEAEEVQENISSNKQPVARIQQTVTVLSTKPAPKIASFSSRGPNIVTPDIIKPDITAPGVNILAAWSPVGTQGTAGRSLDYNIIFGTSMSCPHVSAVAAIVKSYHPSWSPAAIKSAIMTTATFLDNERTNIRSNPNDTQASPFDYGSGHINPVAAIDPGLIYDYNTNDIINLLCSTGAIPDQLKNLTGQIEHCKTSPNPSYDFNYPSIGVSHVHENVSVHRTVTYHGKGSNLFIAKIDKPKGVRLSVTPIKLKFSKTGQKKRFTVHFEAYETTNGSYVFGSLTWIDGIHKVRSPIALNVLSV</sequence>
<feature type="active site" description="Charge relay system" evidence="6 7">
    <location>
        <position position="463"/>
    </location>
</feature>
<feature type="domain" description="Subtilisin-like protease fibronectin type-III" evidence="11">
    <location>
        <begin position="577"/>
        <end position="671"/>
    </location>
</feature>
<dbReference type="PROSITE" id="PS00138">
    <property type="entry name" value="SUBTILASE_SER"/>
    <property type="match status" value="1"/>
</dbReference>
<dbReference type="CDD" id="cd04852">
    <property type="entry name" value="Peptidases_S8_3"/>
    <property type="match status" value="1"/>
</dbReference>
<dbReference type="PANTHER" id="PTHR10795">
    <property type="entry name" value="PROPROTEIN CONVERTASE SUBTILISIN/KEXIN"/>
    <property type="match status" value="1"/>
</dbReference>
<dbReference type="InterPro" id="IPR023828">
    <property type="entry name" value="Peptidase_S8_Ser-AS"/>
</dbReference>
<feature type="active site" description="Charge relay system" evidence="6 7">
    <location>
        <position position="175"/>
    </location>
</feature>
<evidence type="ECO:0000256" key="2">
    <source>
        <dbReference type="ARBA" id="ARBA00022670"/>
    </source>
</evidence>